<dbReference type="PROSITE" id="PS51257">
    <property type="entry name" value="PROKAR_LIPOPROTEIN"/>
    <property type="match status" value="1"/>
</dbReference>
<comment type="caution">
    <text evidence="4">The sequence shown here is derived from an EMBL/GenBank/DDBJ whole genome shotgun (WGS) entry which is preliminary data.</text>
</comment>
<name>A0A9D2JF11_9FIRM</name>
<dbReference type="InterPro" id="IPR028082">
    <property type="entry name" value="Peripla_BP_I"/>
</dbReference>
<dbReference type="InterPro" id="IPR052910">
    <property type="entry name" value="ABC-Purine-Binding"/>
</dbReference>
<feature type="domain" description="ABC transporter substrate-binding protein PnrA-like" evidence="3">
    <location>
        <begin position="62"/>
        <end position="341"/>
    </location>
</feature>
<dbReference type="Proteomes" id="UP000824031">
    <property type="component" value="Unassembled WGS sequence"/>
</dbReference>
<organism evidence="4 5">
    <name type="scientific">Candidatus Gemmiger excrementavium</name>
    <dbReference type="NCBI Taxonomy" id="2838608"/>
    <lineage>
        <taxon>Bacteria</taxon>
        <taxon>Bacillati</taxon>
        <taxon>Bacillota</taxon>
        <taxon>Clostridia</taxon>
        <taxon>Eubacteriales</taxon>
        <taxon>Gemmiger</taxon>
    </lineage>
</organism>
<dbReference type="Pfam" id="PF02608">
    <property type="entry name" value="Bmp"/>
    <property type="match status" value="1"/>
</dbReference>
<dbReference type="SUPFAM" id="SSF53822">
    <property type="entry name" value="Periplasmic binding protein-like I"/>
    <property type="match status" value="1"/>
</dbReference>
<keyword evidence="1 2" id="KW-0732">Signal</keyword>
<evidence type="ECO:0000256" key="2">
    <source>
        <dbReference type="SAM" id="SignalP"/>
    </source>
</evidence>
<proteinExistence type="predicted"/>
<sequence length="440" mass="46036">MKKLLGILLSAAMVFSLAACGATAATSQSAADTGAATAEGAAANAAPDVKVGAILLGDETEGYTAAHINGIKEAAAELGMSEDQIIWKYKVPESADCADAAEDLVGQGCNLIISNSYGHQTYMVEEAEKYPDVTFVAMTGDFAAISGLDNFCNAFTSVYQSRYVSGVVAGMKVKELVESGTLTPETQPDSFDADGKVKIGYVGAYNYAEVVSGYTAFFLGVQSVYPDVTMEVMYTNSWFDIDKEGAAAEALIANGAVIIGQHADSTGAPAATQKLKDSGKICYSIGYNIDMLATAPTAALTSSTNVWSVCYKEMFEAAQNGSVAQDWCKGYEDGAVAITDLGPECAEGTADKVAEVEAALKDGSLQVFDTSKFTVDGAAVTSAPIDLTFYDFSTGSPVAVYQGETKEAISDGYFHESELRAAPYFALRIDGIVEDAEPVA</sequence>
<dbReference type="PANTHER" id="PTHR43208">
    <property type="entry name" value="ABC TRANSPORTER SUBSTRATE-BINDING PROTEIN"/>
    <property type="match status" value="1"/>
</dbReference>
<evidence type="ECO:0000313" key="5">
    <source>
        <dbReference type="Proteomes" id="UP000824031"/>
    </source>
</evidence>
<dbReference type="AlphaFoldDB" id="A0A9D2JF11"/>
<dbReference type="InterPro" id="IPR003760">
    <property type="entry name" value="PnrA-like"/>
</dbReference>
<reference evidence="4" key="1">
    <citation type="journal article" date="2021" name="PeerJ">
        <title>Extensive microbial diversity within the chicken gut microbiome revealed by metagenomics and culture.</title>
        <authorList>
            <person name="Gilroy R."/>
            <person name="Ravi A."/>
            <person name="Getino M."/>
            <person name="Pursley I."/>
            <person name="Horton D.L."/>
            <person name="Alikhan N.F."/>
            <person name="Baker D."/>
            <person name="Gharbi K."/>
            <person name="Hall N."/>
            <person name="Watson M."/>
            <person name="Adriaenssens E.M."/>
            <person name="Foster-Nyarko E."/>
            <person name="Jarju S."/>
            <person name="Secka A."/>
            <person name="Antonio M."/>
            <person name="Oren A."/>
            <person name="Chaudhuri R.R."/>
            <person name="La Ragione R."/>
            <person name="Hildebrand F."/>
            <person name="Pallen M.J."/>
        </authorList>
    </citation>
    <scope>NUCLEOTIDE SEQUENCE</scope>
    <source>
        <strain evidence="4">3436</strain>
    </source>
</reference>
<feature type="chain" id="PRO_5039195809" evidence="2">
    <location>
        <begin position="25"/>
        <end position="440"/>
    </location>
</feature>
<gene>
    <name evidence="4" type="ORF">H9810_05040</name>
</gene>
<accession>A0A9D2JF11</accession>
<dbReference type="EMBL" id="DXBO01000073">
    <property type="protein sequence ID" value="HIZ48065.1"/>
    <property type="molecule type" value="Genomic_DNA"/>
</dbReference>
<dbReference type="PANTHER" id="PTHR43208:SF1">
    <property type="entry name" value="ABC TRANSPORTER SUBSTRATE-BINDING PROTEIN"/>
    <property type="match status" value="1"/>
</dbReference>
<evidence type="ECO:0000313" key="4">
    <source>
        <dbReference type="EMBL" id="HIZ48065.1"/>
    </source>
</evidence>
<dbReference type="Gene3D" id="3.40.50.2300">
    <property type="match status" value="2"/>
</dbReference>
<evidence type="ECO:0000259" key="3">
    <source>
        <dbReference type="Pfam" id="PF02608"/>
    </source>
</evidence>
<dbReference type="GO" id="GO:0005886">
    <property type="term" value="C:plasma membrane"/>
    <property type="evidence" value="ECO:0007669"/>
    <property type="project" value="InterPro"/>
</dbReference>
<protein>
    <submittedName>
        <fullName evidence="4">BMP family ABC transporter substrate-binding protein</fullName>
    </submittedName>
</protein>
<evidence type="ECO:0000256" key="1">
    <source>
        <dbReference type="ARBA" id="ARBA00022729"/>
    </source>
</evidence>
<reference evidence="4" key="2">
    <citation type="submission" date="2021-04" db="EMBL/GenBank/DDBJ databases">
        <authorList>
            <person name="Gilroy R."/>
        </authorList>
    </citation>
    <scope>NUCLEOTIDE SEQUENCE</scope>
    <source>
        <strain evidence="4">3436</strain>
    </source>
</reference>
<dbReference type="CDD" id="cd19963">
    <property type="entry name" value="PBP1_BMP-like"/>
    <property type="match status" value="1"/>
</dbReference>
<feature type="signal peptide" evidence="2">
    <location>
        <begin position="1"/>
        <end position="24"/>
    </location>
</feature>